<dbReference type="STRING" id="58114.SAMN05216270_10868"/>
<accession>A0A1G6Y220</accession>
<keyword evidence="2" id="KW-1185">Reference proteome</keyword>
<name>A0A1G6Y220_9ACTN</name>
<dbReference type="Proteomes" id="UP000198949">
    <property type="component" value="Unassembled WGS sequence"/>
</dbReference>
<dbReference type="OrthoDB" id="3575994at2"/>
<evidence type="ECO:0000313" key="1">
    <source>
        <dbReference type="EMBL" id="SDD83983.1"/>
    </source>
</evidence>
<sequence>MNPLQRLMYGTARLPEGLRDSLRSEGIVLLAEALPGTVTFRRLKMPGQHASWKRTGIVATVALSAKRFVVYARRFKHIDVPVTEMNRYSVTAAERRPNQLAVTYDLGVTHPDWSGEVELRLRTDQAARITDLLRRYPQSHTP</sequence>
<evidence type="ECO:0008006" key="3">
    <source>
        <dbReference type="Google" id="ProtNLM"/>
    </source>
</evidence>
<dbReference type="AlphaFoldDB" id="A0A1G6Y220"/>
<organism evidence="1 2">
    <name type="scientific">Glycomyces harbinensis</name>
    <dbReference type="NCBI Taxonomy" id="58114"/>
    <lineage>
        <taxon>Bacteria</taxon>
        <taxon>Bacillati</taxon>
        <taxon>Actinomycetota</taxon>
        <taxon>Actinomycetes</taxon>
        <taxon>Glycomycetales</taxon>
        <taxon>Glycomycetaceae</taxon>
        <taxon>Glycomyces</taxon>
    </lineage>
</organism>
<protein>
    <recommendedName>
        <fullName evidence="3">PH domain-containing protein</fullName>
    </recommendedName>
</protein>
<gene>
    <name evidence="1" type="ORF">SAMN05216270_10868</name>
</gene>
<proteinExistence type="predicted"/>
<reference evidence="2" key="1">
    <citation type="submission" date="2016-10" db="EMBL/GenBank/DDBJ databases">
        <authorList>
            <person name="Varghese N."/>
            <person name="Submissions S."/>
        </authorList>
    </citation>
    <scope>NUCLEOTIDE SEQUENCE [LARGE SCALE GENOMIC DNA]</scope>
    <source>
        <strain evidence="2">CGMCC 4.3516</strain>
    </source>
</reference>
<dbReference type="EMBL" id="FNAD01000008">
    <property type="protein sequence ID" value="SDD83983.1"/>
    <property type="molecule type" value="Genomic_DNA"/>
</dbReference>
<dbReference type="RefSeq" id="WP_143014905.1">
    <property type="nucleotide sequence ID" value="NZ_FNAD01000008.1"/>
</dbReference>
<evidence type="ECO:0000313" key="2">
    <source>
        <dbReference type="Proteomes" id="UP000198949"/>
    </source>
</evidence>